<name>G5AG29_PHYSP</name>
<dbReference type="EMBL" id="JH159166">
    <property type="protein sequence ID" value="EGZ05541.1"/>
    <property type="molecule type" value="Genomic_DNA"/>
</dbReference>
<evidence type="ECO:0000313" key="3">
    <source>
        <dbReference type="EMBL" id="EGZ05541.1"/>
    </source>
</evidence>
<proteinExistence type="predicted"/>
<feature type="signal peptide" evidence="2">
    <location>
        <begin position="1"/>
        <end position="27"/>
    </location>
</feature>
<dbReference type="AlphaFoldDB" id="G5AG29"/>
<dbReference type="Gene3D" id="1.25.40.20">
    <property type="entry name" value="Ankyrin repeat-containing domain"/>
    <property type="match status" value="2"/>
</dbReference>
<feature type="chain" id="PRO_5003473328" description="Ankyrin repeat-containing domain" evidence="2">
    <location>
        <begin position="28"/>
        <end position="467"/>
    </location>
</feature>
<dbReference type="Proteomes" id="UP000002640">
    <property type="component" value="Unassembled WGS sequence"/>
</dbReference>
<dbReference type="SMR" id="G5AG29"/>
<dbReference type="PANTHER" id="PTHR46586:SF3">
    <property type="entry name" value="ANKYRIN REPEAT-CONTAINING PROTEIN"/>
    <property type="match status" value="1"/>
</dbReference>
<dbReference type="InterPro" id="IPR036770">
    <property type="entry name" value="Ankyrin_rpt-contain_sf"/>
</dbReference>
<sequence>MLQNAPVLNALSLLVAMMLAPIKILQSITTVEDRVSGYRCYPAYPSSYGSSPAPTLWSTSGPISQASWGPLATSHCTFGSTKLLDWIWDSSCTSTATRSPSWSLYNYLRSDPDYYRWEFAMATEVTAKRGDVAMMKWLLTHFQDCEVPIETVEQAVRKGHVAILQLLLKYDTGSQEIQEPDAKKRKVATESGASDEGEPSQNAAGGHVVLWKNRDRHWRPSIMKDAIQSGNVPELSDEETVGCAVRAAMQSSSLELVEFFLPEGKTVLDFVSLAGHSVEVVEKLLDDGYFERFEVIDALALPNLAEAGRLDLLQRASKYYKRSNKHWQECWRDALFVACRLGHCTVVRWMIEHPMWRGVRNLMKRKRTFSRLLWYAADHGSVEVMQSLHDLKAADSYGDALVKAVAKNDMKCINWLLANFPQSEHVSDYAVLDEAARRGNLELLKYFHNLESVPGVSRQHIQPENYR</sequence>
<dbReference type="SUPFAM" id="SSF48403">
    <property type="entry name" value="Ankyrin repeat"/>
    <property type="match status" value="1"/>
</dbReference>
<dbReference type="KEGG" id="psoj:PHYSODRAFT_307790"/>
<reference evidence="3 4" key="1">
    <citation type="journal article" date="2006" name="Science">
        <title>Phytophthora genome sequences uncover evolutionary origins and mechanisms of pathogenesis.</title>
        <authorList>
            <person name="Tyler B.M."/>
            <person name="Tripathy S."/>
            <person name="Zhang X."/>
            <person name="Dehal P."/>
            <person name="Jiang R.H."/>
            <person name="Aerts A."/>
            <person name="Arredondo F.D."/>
            <person name="Baxter L."/>
            <person name="Bensasson D."/>
            <person name="Beynon J.L."/>
            <person name="Chapman J."/>
            <person name="Damasceno C.M."/>
            <person name="Dorrance A.E."/>
            <person name="Dou D."/>
            <person name="Dickerman A.W."/>
            <person name="Dubchak I.L."/>
            <person name="Garbelotto M."/>
            <person name="Gijzen M."/>
            <person name="Gordon S.G."/>
            <person name="Govers F."/>
            <person name="Grunwald N.J."/>
            <person name="Huang W."/>
            <person name="Ivors K.L."/>
            <person name="Jones R.W."/>
            <person name="Kamoun S."/>
            <person name="Krampis K."/>
            <person name="Lamour K.H."/>
            <person name="Lee M.K."/>
            <person name="McDonald W.H."/>
            <person name="Medina M."/>
            <person name="Meijer H.J."/>
            <person name="Nordberg E.K."/>
            <person name="Maclean D.J."/>
            <person name="Ospina-Giraldo M.D."/>
            <person name="Morris P.F."/>
            <person name="Phuntumart V."/>
            <person name="Putnam N.H."/>
            <person name="Rash S."/>
            <person name="Rose J.K."/>
            <person name="Sakihama Y."/>
            <person name="Salamov A.A."/>
            <person name="Savidor A."/>
            <person name="Scheuring C.F."/>
            <person name="Smith B.M."/>
            <person name="Sobral B.W."/>
            <person name="Terry A."/>
            <person name="Torto-Alalibo T.A."/>
            <person name="Win J."/>
            <person name="Xu Z."/>
            <person name="Zhang H."/>
            <person name="Grigoriev I.V."/>
            <person name="Rokhsar D.S."/>
            <person name="Boore J.L."/>
        </authorList>
    </citation>
    <scope>NUCLEOTIDE SEQUENCE [LARGE SCALE GENOMIC DNA]</scope>
    <source>
        <strain evidence="3 4">P6497</strain>
    </source>
</reference>
<evidence type="ECO:0008006" key="5">
    <source>
        <dbReference type="Google" id="ProtNLM"/>
    </source>
</evidence>
<organism evidence="3 4">
    <name type="scientific">Phytophthora sojae (strain P6497)</name>
    <name type="common">Soybean stem and root rot agent</name>
    <name type="synonym">Phytophthora megasperma f. sp. glycines</name>
    <dbReference type="NCBI Taxonomy" id="1094619"/>
    <lineage>
        <taxon>Eukaryota</taxon>
        <taxon>Sar</taxon>
        <taxon>Stramenopiles</taxon>
        <taxon>Oomycota</taxon>
        <taxon>Peronosporomycetes</taxon>
        <taxon>Peronosporales</taxon>
        <taxon>Peronosporaceae</taxon>
        <taxon>Phytophthora</taxon>
    </lineage>
</organism>
<evidence type="ECO:0000256" key="1">
    <source>
        <dbReference type="SAM" id="MobiDB-lite"/>
    </source>
</evidence>
<dbReference type="PANTHER" id="PTHR46586">
    <property type="entry name" value="ANKYRIN REPEAT-CONTAINING PROTEIN"/>
    <property type="match status" value="1"/>
</dbReference>
<accession>G5AG29</accession>
<keyword evidence="4" id="KW-1185">Reference proteome</keyword>
<dbReference type="InParanoid" id="G5AG29"/>
<evidence type="ECO:0000313" key="4">
    <source>
        <dbReference type="Proteomes" id="UP000002640"/>
    </source>
</evidence>
<gene>
    <name evidence="3" type="ORF">PHYSODRAFT_307790</name>
</gene>
<evidence type="ECO:0000256" key="2">
    <source>
        <dbReference type="SAM" id="SignalP"/>
    </source>
</evidence>
<protein>
    <recommendedName>
        <fullName evidence="5">Ankyrin repeat-containing domain</fullName>
    </recommendedName>
</protein>
<dbReference type="InterPro" id="IPR052050">
    <property type="entry name" value="SecEffector_AnkRepeat"/>
</dbReference>
<feature type="region of interest" description="Disordered" evidence="1">
    <location>
        <begin position="178"/>
        <end position="206"/>
    </location>
</feature>
<dbReference type="RefSeq" id="XP_009539072.1">
    <property type="nucleotide sequence ID" value="XM_009540777.1"/>
</dbReference>
<keyword evidence="2" id="KW-0732">Signal</keyword>
<dbReference type="GeneID" id="20642945"/>